<evidence type="ECO:0000313" key="5">
    <source>
        <dbReference type="EMBL" id="KJA22001.1"/>
    </source>
</evidence>
<dbReference type="GO" id="GO:0019783">
    <property type="term" value="F:ubiquitin-like protein peptidase activity"/>
    <property type="evidence" value="ECO:0007669"/>
    <property type="project" value="UniProtKB-ARBA"/>
</dbReference>
<accession>A0A0D2NZU5</accession>
<proteinExistence type="inferred from homology"/>
<keyword evidence="3" id="KW-0378">Hydrolase</keyword>
<gene>
    <name evidence="5" type="ORF">HYPSUDRAFT_139726</name>
</gene>
<dbReference type="Proteomes" id="UP000054270">
    <property type="component" value="Unassembled WGS sequence"/>
</dbReference>
<dbReference type="Pfam" id="PF02902">
    <property type="entry name" value="Peptidase_C48"/>
    <property type="match status" value="1"/>
</dbReference>
<dbReference type="STRING" id="945553.A0A0D2NZU5"/>
<organism evidence="5 6">
    <name type="scientific">Hypholoma sublateritium (strain FD-334 SS-4)</name>
    <dbReference type="NCBI Taxonomy" id="945553"/>
    <lineage>
        <taxon>Eukaryota</taxon>
        <taxon>Fungi</taxon>
        <taxon>Dikarya</taxon>
        <taxon>Basidiomycota</taxon>
        <taxon>Agaricomycotina</taxon>
        <taxon>Agaricomycetes</taxon>
        <taxon>Agaricomycetidae</taxon>
        <taxon>Agaricales</taxon>
        <taxon>Agaricineae</taxon>
        <taxon>Strophariaceae</taxon>
        <taxon>Hypholoma</taxon>
    </lineage>
</organism>
<reference evidence="6" key="1">
    <citation type="submission" date="2014-04" db="EMBL/GenBank/DDBJ databases">
        <title>Evolutionary Origins and Diversification of the Mycorrhizal Mutualists.</title>
        <authorList>
            <consortium name="DOE Joint Genome Institute"/>
            <consortium name="Mycorrhizal Genomics Consortium"/>
            <person name="Kohler A."/>
            <person name="Kuo A."/>
            <person name="Nagy L.G."/>
            <person name="Floudas D."/>
            <person name="Copeland A."/>
            <person name="Barry K.W."/>
            <person name="Cichocki N."/>
            <person name="Veneault-Fourrey C."/>
            <person name="LaButti K."/>
            <person name="Lindquist E.A."/>
            <person name="Lipzen A."/>
            <person name="Lundell T."/>
            <person name="Morin E."/>
            <person name="Murat C."/>
            <person name="Riley R."/>
            <person name="Ohm R."/>
            <person name="Sun H."/>
            <person name="Tunlid A."/>
            <person name="Henrissat B."/>
            <person name="Grigoriev I.V."/>
            <person name="Hibbett D.S."/>
            <person name="Martin F."/>
        </authorList>
    </citation>
    <scope>NUCLEOTIDE SEQUENCE [LARGE SCALE GENOMIC DNA]</scope>
    <source>
        <strain evidence="6">FD-334 SS-4</strain>
    </source>
</reference>
<comment type="similarity">
    <text evidence="1">Belongs to the peptidase C48 family.</text>
</comment>
<keyword evidence="6" id="KW-1185">Reference proteome</keyword>
<evidence type="ECO:0000256" key="3">
    <source>
        <dbReference type="ARBA" id="ARBA00022801"/>
    </source>
</evidence>
<evidence type="ECO:0000256" key="2">
    <source>
        <dbReference type="ARBA" id="ARBA00022670"/>
    </source>
</evidence>
<dbReference type="AlphaFoldDB" id="A0A0D2NZU5"/>
<dbReference type="EMBL" id="KN817553">
    <property type="protein sequence ID" value="KJA22001.1"/>
    <property type="molecule type" value="Genomic_DNA"/>
</dbReference>
<evidence type="ECO:0000256" key="1">
    <source>
        <dbReference type="ARBA" id="ARBA00005234"/>
    </source>
</evidence>
<dbReference type="GO" id="GO:0006508">
    <property type="term" value="P:proteolysis"/>
    <property type="evidence" value="ECO:0007669"/>
    <property type="project" value="UniProtKB-KW"/>
</dbReference>
<protein>
    <recommendedName>
        <fullName evidence="4">Ubiquitin-like protease family profile domain-containing protein</fullName>
    </recommendedName>
</protein>
<dbReference type="PROSITE" id="PS50600">
    <property type="entry name" value="ULP_PROTEASE"/>
    <property type="match status" value="1"/>
</dbReference>
<dbReference type="GO" id="GO:0008234">
    <property type="term" value="F:cysteine-type peptidase activity"/>
    <property type="evidence" value="ECO:0007669"/>
    <property type="project" value="InterPro"/>
</dbReference>
<dbReference type="InterPro" id="IPR038765">
    <property type="entry name" value="Papain-like_cys_pep_sf"/>
</dbReference>
<sequence>CAIFSTHDLPRIRYKTSDSNLWRNMRRLEYWKRKIWIVPIHIPLENHWVLAVVYLETGIIRLFDSLGKSQRWDGIIEVS</sequence>
<keyword evidence="2" id="KW-0645">Protease</keyword>
<dbReference type="OMA" id="HIQHHAS"/>
<feature type="non-terminal residue" evidence="5">
    <location>
        <position position="1"/>
    </location>
</feature>
<evidence type="ECO:0000313" key="6">
    <source>
        <dbReference type="Proteomes" id="UP000054270"/>
    </source>
</evidence>
<feature type="domain" description="Ubiquitin-like protease family profile" evidence="4">
    <location>
        <begin position="1"/>
        <end position="79"/>
    </location>
</feature>
<dbReference type="OrthoDB" id="2976051at2759"/>
<dbReference type="SUPFAM" id="SSF54001">
    <property type="entry name" value="Cysteine proteinases"/>
    <property type="match status" value="1"/>
</dbReference>
<evidence type="ECO:0000259" key="4">
    <source>
        <dbReference type="PROSITE" id="PS50600"/>
    </source>
</evidence>
<dbReference type="Gene3D" id="3.40.395.10">
    <property type="entry name" value="Adenoviral Proteinase, Chain A"/>
    <property type="match status" value="1"/>
</dbReference>
<name>A0A0D2NZU5_HYPSF</name>
<dbReference type="InterPro" id="IPR003653">
    <property type="entry name" value="Peptidase_C48_C"/>
</dbReference>